<keyword evidence="6" id="KW-1185">Reference proteome</keyword>
<keyword evidence="2 5" id="KW-0489">Methyltransferase</keyword>
<dbReference type="PANTHER" id="PTHR44942">
    <property type="entry name" value="METHYLTRANSF_11 DOMAIN-CONTAINING PROTEIN"/>
    <property type="match status" value="1"/>
</dbReference>
<dbReference type="InParanoid" id="A0A1Y5SGD3"/>
<comment type="similarity">
    <text evidence="1">Belongs to the methyltransferase superfamily.</text>
</comment>
<evidence type="ECO:0000256" key="2">
    <source>
        <dbReference type="ARBA" id="ARBA00022603"/>
    </source>
</evidence>
<accession>A0A1Y5SGD3</accession>
<evidence type="ECO:0000256" key="1">
    <source>
        <dbReference type="ARBA" id="ARBA00008361"/>
    </source>
</evidence>
<dbReference type="GO" id="GO:0008757">
    <property type="term" value="F:S-adenosylmethionine-dependent methyltransferase activity"/>
    <property type="evidence" value="ECO:0007669"/>
    <property type="project" value="InterPro"/>
</dbReference>
<evidence type="ECO:0000256" key="3">
    <source>
        <dbReference type="ARBA" id="ARBA00022679"/>
    </source>
</evidence>
<sequence length="247" mass="27299">MIRVEWDYTDLAAAYDKRADYSDQALDRMLRAMALAPGRPVADLGAGTGKLTVPLARRGYRVFAVEPNDAMRGFGIRNSEGFGVQWSQGTGEATGLGDAGVQAVFFGSSFNVVDQQAALDETLRILTPGGWFACMWNHRDLDEPLQVAVEEVIRRFAHSYDYGERRRDPSGHVESHGGFHPVQHVEGRFDVTMPAAEWVEAWRSHATLARQTGGRFDEAISAIGGIVAGRELVTVPYATRIWFARAR</sequence>
<protein>
    <submittedName>
        <fullName evidence="5">Ubiquinone/menaquinone biosynthesis methyltransferase</fullName>
    </submittedName>
</protein>
<dbReference type="Pfam" id="PF08241">
    <property type="entry name" value="Methyltransf_11"/>
    <property type="match status" value="1"/>
</dbReference>
<evidence type="ECO:0000313" key="6">
    <source>
        <dbReference type="Proteomes" id="UP000193200"/>
    </source>
</evidence>
<gene>
    <name evidence="5" type="ORF">OCH7691_01586</name>
</gene>
<keyword evidence="3 5" id="KW-0808">Transferase</keyword>
<dbReference type="InterPro" id="IPR029063">
    <property type="entry name" value="SAM-dependent_MTases_sf"/>
</dbReference>
<keyword evidence="5" id="KW-0830">Ubiquinone</keyword>
<evidence type="ECO:0000313" key="5">
    <source>
        <dbReference type="EMBL" id="SLN38460.1"/>
    </source>
</evidence>
<dbReference type="RefSeq" id="WP_217807857.1">
    <property type="nucleotide sequence ID" value="NZ_FWFR01000001.1"/>
</dbReference>
<dbReference type="SUPFAM" id="SSF53335">
    <property type="entry name" value="S-adenosyl-L-methionine-dependent methyltransferases"/>
    <property type="match status" value="1"/>
</dbReference>
<dbReference type="PANTHER" id="PTHR44942:SF4">
    <property type="entry name" value="METHYLTRANSFERASE TYPE 11 DOMAIN-CONTAINING PROTEIN"/>
    <property type="match status" value="1"/>
</dbReference>
<dbReference type="CDD" id="cd02440">
    <property type="entry name" value="AdoMet_MTases"/>
    <property type="match status" value="1"/>
</dbReference>
<dbReference type="Gene3D" id="3.40.50.150">
    <property type="entry name" value="Vaccinia Virus protein VP39"/>
    <property type="match status" value="1"/>
</dbReference>
<dbReference type="EMBL" id="FWFR01000001">
    <property type="protein sequence ID" value="SLN38460.1"/>
    <property type="molecule type" value="Genomic_DNA"/>
</dbReference>
<feature type="domain" description="Methyltransferase type 11" evidence="4">
    <location>
        <begin position="43"/>
        <end position="134"/>
    </location>
</feature>
<evidence type="ECO:0000259" key="4">
    <source>
        <dbReference type="Pfam" id="PF08241"/>
    </source>
</evidence>
<dbReference type="Proteomes" id="UP000193200">
    <property type="component" value="Unassembled WGS sequence"/>
</dbReference>
<proteinExistence type="inferred from homology"/>
<organism evidence="5 6">
    <name type="scientific">Oceanibacterium hippocampi</name>
    <dbReference type="NCBI Taxonomy" id="745714"/>
    <lineage>
        <taxon>Bacteria</taxon>
        <taxon>Pseudomonadati</taxon>
        <taxon>Pseudomonadota</taxon>
        <taxon>Alphaproteobacteria</taxon>
        <taxon>Sneathiellales</taxon>
        <taxon>Sneathiellaceae</taxon>
        <taxon>Oceanibacterium</taxon>
    </lineage>
</organism>
<name>A0A1Y5SGD3_9PROT</name>
<reference evidence="5 6" key="1">
    <citation type="submission" date="2017-03" db="EMBL/GenBank/DDBJ databases">
        <authorList>
            <person name="Afonso C.L."/>
            <person name="Miller P.J."/>
            <person name="Scott M.A."/>
            <person name="Spackman E."/>
            <person name="Goraichik I."/>
            <person name="Dimitrov K.M."/>
            <person name="Suarez D.L."/>
            <person name="Swayne D.E."/>
        </authorList>
    </citation>
    <scope>NUCLEOTIDE SEQUENCE [LARGE SCALE GENOMIC DNA]</scope>
    <source>
        <strain evidence="5 6">CECT 7691</strain>
    </source>
</reference>
<dbReference type="GO" id="GO:0032259">
    <property type="term" value="P:methylation"/>
    <property type="evidence" value="ECO:0007669"/>
    <property type="project" value="UniProtKB-KW"/>
</dbReference>
<dbReference type="InterPro" id="IPR013216">
    <property type="entry name" value="Methyltransf_11"/>
</dbReference>
<dbReference type="InterPro" id="IPR051052">
    <property type="entry name" value="Diverse_substrate_MTase"/>
</dbReference>
<dbReference type="AlphaFoldDB" id="A0A1Y5SGD3"/>